<dbReference type="EMBL" id="QEIV01001248">
    <property type="protein sequence ID" value="PWZ97339.1"/>
    <property type="molecule type" value="Genomic_DNA"/>
</dbReference>
<dbReference type="SUPFAM" id="SSF103481">
    <property type="entry name" value="Multidrug resistance efflux transporter EmrE"/>
    <property type="match status" value="1"/>
</dbReference>
<name>A0A317Z5Z5_STAPS</name>
<keyword evidence="2" id="KW-0812">Transmembrane</keyword>
<feature type="non-terminal residue" evidence="3">
    <location>
        <position position="1"/>
    </location>
</feature>
<dbReference type="AlphaFoldDB" id="A0A317Z5Z5"/>
<proteinExistence type="predicted"/>
<gene>
    <name evidence="3" type="ORF">DD924_12520</name>
</gene>
<organism evidence="3 4">
    <name type="scientific">Staphylococcus pseudintermedius</name>
    <dbReference type="NCBI Taxonomy" id="283734"/>
    <lineage>
        <taxon>Bacteria</taxon>
        <taxon>Bacillati</taxon>
        <taxon>Bacillota</taxon>
        <taxon>Bacilli</taxon>
        <taxon>Bacillales</taxon>
        <taxon>Staphylococcaceae</taxon>
        <taxon>Staphylococcus</taxon>
        <taxon>Staphylococcus intermedius group</taxon>
    </lineage>
</organism>
<evidence type="ECO:0000313" key="4">
    <source>
        <dbReference type="Proteomes" id="UP000246351"/>
    </source>
</evidence>
<comment type="caution">
    <text evidence="3">The sequence shown here is derived from an EMBL/GenBank/DDBJ whole genome shotgun (WGS) entry which is preliminary data.</text>
</comment>
<reference evidence="3 4" key="1">
    <citation type="journal article" date="2018" name="Vet. Microbiol.">
        <title>Clonal diversity and geographic distribution of methicillin-resistant Staphylococcus pseudintermedius from Australian animals: Discovery of novel sequence types.</title>
        <authorList>
            <person name="Worthing K.A."/>
            <person name="Abraham S."/>
            <person name="Coombs G.W."/>
            <person name="Pang S."/>
            <person name="Saputra S."/>
            <person name="Jordan D."/>
            <person name="Trott D.J."/>
            <person name="Norris J.M."/>
        </authorList>
    </citation>
    <scope>NUCLEOTIDE SEQUENCE [LARGE SCALE GENOMIC DNA]</scope>
    <source>
        <strain evidence="3 4">ST71 3</strain>
    </source>
</reference>
<keyword evidence="2" id="KW-1133">Transmembrane helix</keyword>
<evidence type="ECO:0000256" key="1">
    <source>
        <dbReference type="ARBA" id="ARBA00004127"/>
    </source>
</evidence>
<evidence type="ECO:0000256" key="2">
    <source>
        <dbReference type="SAM" id="Phobius"/>
    </source>
</evidence>
<feature type="transmembrane region" description="Helical" evidence="2">
    <location>
        <begin position="79"/>
        <end position="98"/>
    </location>
</feature>
<feature type="transmembrane region" description="Helical" evidence="2">
    <location>
        <begin position="140"/>
        <end position="159"/>
    </location>
</feature>
<comment type="subcellular location">
    <subcellularLocation>
        <location evidence="1">Endomembrane system</location>
        <topology evidence="1">Multi-pass membrane protein</topology>
    </subcellularLocation>
</comment>
<protein>
    <submittedName>
        <fullName evidence="3">Uncharacterized protein</fullName>
    </submittedName>
</protein>
<keyword evidence="2" id="KW-0472">Membrane</keyword>
<accession>A0A317Z5Z5</accession>
<evidence type="ECO:0000313" key="3">
    <source>
        <dbReference type="EMBL" id="PWZ97339.1"/>
    </source>
</evidence>
<dbReference type="Proteomes" id="UP000246351">
    <property type="component" value="Unassembled WGS sequence"/>
</dbReference>
<feature type="transmembrane region" description="Helical" evidence="2">
    <location>
        <begin position="110"/>
        <end position="128"/>
    </location>
</feature>
<feature type="transmembrane region" description="Helical" evidence="2">
    <location>
        <begin position="165"/>
        <end position="183"/>
    </location>
</feature>
<dbReference type="InterPro" id="IPR037185">
    <property type="entry name" value="EmrE-like"/>
</dbReference>
<sequence length="192" mass="21835">LGLFQFPWILFLLGVIFNKENFNYKHILSITSLWIGSFILIGANITQISFLGCLWGLFAGVSFATNMFTLPKTTSHDFIKVYIFGIAVITALFCSMFYIQEISLFTTNTIFYGSTIAILGQIITFELLMFSTKRISSISMATLTTIELPVAMIISWILWGPLPNFMKIFGLIITLVSIIWLVYEEYSINKKM</sequence>